<comment type="similarity">
    <text evidence="2">Belongs to the TsaE family.</text>
</comment>
<evidence type="ECO:0000256" key="4">
    <source>
        <dbReference type="ARBA" id="ARBA00022490"/>
    </source>
</evidence>
<keyword evidence="4" id="KW-0963">Cytoplasm</keyword>
<dbReference type="GO" id="GO:0005737">
    <property type="term" value="C:cytoplasm"/>
    <property type="evidence" value="ECO:0007669"/>
    <property type="project" value="UniProtKB-SubCell"/>
</dbReference>
<dbReference type="EMBL" id="DRDR01000170">
    <property type="protein sequence ID" value="HDL60583.1"/>
    <property type="molecule type" value="Genomic_DNA"/>
</dbReference>
<comment type="caution">
    <text evidence="11">The sequence shown here is derived from an EMBL/GenBank/DDBJ whole genome shotgun (WGS) entry which is preliminary data.</text>
</comment>
<dbReference type="NCBIfam" id="TIGR00150">
    <property type="entry name" value="T6A_YjeE"/>
    <property type="match status" value="1"/>
</dbReference>
<evidence type="ECO:0000313" key="11">
    <source>
        <dbReference type="EMBL" id="HDL60583.1"/>
    </source>
</evidence>
<protein>
    <recommendedName>
        <fullName evidence="3">tRNA threonylcarbamoyladenosine biosynthesis protein TsaE</fullName>
    </recommendedName>
    <alternativeName>
        <fullName evidence="10">t(6)A37 threonylcarbamoyladenosine biosynthesis protein TsaE</fullName>
    </alternativeName>
</protein>
<dbReference type="Gene3D" id="3.40.50.300">
    <property type="entry name" value="P-loop containing nucleotide triphosphate hydrolases"/>
    <property type="match status" value="1"/>
</dbReference>
<evidence type="ECO:0000256" key="5">
    <source>
        <dbReference type="ARBA" id="ARBA00022694"/>
    </source>
</evidence>
<keyword evidence="5" id="KW-0819">tRNA processing</keyword>
<dbReference type="InterPro" id="IPR003442">
    <property type="entry name" value="T6A_TsaE"/>
</dbReference>
<sequence length="158" mass="18139">MSKLEILTHSSDETRKVARCLAQYVDAGSVIILKGELGAGKTEFVRGFADYFGIKGVRSPSFTIINVFEDEETKLYHIDFFRIKYSEEVFLSGFFDLLEDKEAIKLIEWPEVVENFLPSETIKIEIEIIGKTKRKIKMELGDENIIKKLKSCYSIQNS</sequence>
<keyword evidence="6" id="KW-0479">Metal-binding</keyword>
<comment type="subcellular location">
    <subcellularLocation>
        <location evidence="1">Cytoplasm</location>
    </subcellularLocation>
</comment>
<evidence type="ECO:0000256" key="7">
    <source>
        <dbReference type="ARBA" id="ARBA00022741"/>
    </source>
</evidence>
<evidence type="ECO:0000256" key="1">
    <source>
        <dbReference type="ARBA" id="ARBA00004496"/>
    </source>
</evidence>
<evidence type="ECO:0000256" key="2">
    <source>
        <dbReference type="ARBA" id="ARBA00007599"/>
    </source>
</evidence>
<keyword evidence="8" id="KW-0067">ATP-binding</keyword>
<organism evidence="11">
    <name type="scientific">candidate division WOR-3 bacterium</name>
    <dbReference type="NCBI Taxonomy" id="2052148"/>
    <lineage>
        <taxon>Bacteria</taxon>
        <taxon>Bacteria division WOR-3</taxon>
    </lineage>
</organism>
<evidence type="ECO:0000256" key="9">
    <source>
        <dbReference type="ARBA" id="ARBA00022842"/>
    </source>
</evidence>
<evidence type="ECO:0000256" key="6">
    <source>
        <dbReference type="ARBA" id="ARBA00022723"/>
    </source>
</evidence>
<dbReference type="Pfam" id="PF02367">
    <property type="entry name" value="TsaE"/>
    <property type="match status" value="1"/>
</dbReference>
<dbReference type="Proteomes" id="UP000886381">
    <property type="component" value="Unassembled WGS sequence"/>
</dbReference>
<evidence type="ECO:0000256" key="3">
    <source>
        <dbReference type="ARBA" id="ARBA00019010"/>
    </source>
</evidence>
<reference evidence="11" key="1">
    <citation type="journal article" date="2020" name="mSystems">
        <title>Genome- and Community-Level Interaction Insights into Carbon Utilization and Element Cycling Functions of Hydrothermarchaeota in Hydrothermal Sediment.</title>
        <authorList>
            <person name="Zhou Z."/>
            <person name="Liu Y."/>
            <person name="Xu W."/>
            <person name="Pan J."/>
            <person name="Luo Z.H."/>
            <person name="Li M."/>
        </authorList>
    </citation>
    <scope>NUCLEOTIDE SEQUENCE [LARGE SCALE GENOMIC DNA]</scope>
    <source>
        <strain evidence="11">HyVt-28</strain>
    </source>
</reference>
<dbReference type="GO" id="GO:0046872">
    <property type="term" value="F:metal ion binding"/>
    <property type="evidence" value="ECO:0007669"/>
    <property type="project" value="UniProtKB-KW"/>
</dbReference>
<evidence type="ECO:0000256" key="10">
    <source>
        <dbReference type="ARBA" id="ARBA00032441"/>
    </source>
</evidence>
<dbReference type="GO" id="GO:0005524">
    <property type="term" value="F:ATP binding"/>
    <property type="evidence" value="ECO:0007669"/>
    <property type="project" value="UniProtKB-KW"/>
</dbReference>
<dbReference type="AlphaFoldDB" id="A0A7V0LUL8"/>
<gene>
    <name evidence="11" type="primary">tsaE</name>
    <name evidence="11" type="ORF">ENH14_03905</name>
</gene>
<dbReference type="PANTHER" id="PTHR33540:SF2">
    <property type="entry name" value="TRNA THREONYLCARBAMOYLADENOSINE BIOSYNTHESIS PROTEIN TSAE"/>
    <property type="match status" value="1"/>
</dbReference>
<accession>A0A7V0LUL8</accession>
<dbReference type="SUPFAM" id="SSF52540">
    <property type="entry name" value="P-loop containing nucleoside triphosphate hydrolases"/>
    <property type="match status" value="1"/>
</dbReference>
<dbReference type="InterPro" id="IPR027417">
    <property type="entry name" value="P-loop_NTPase"/>
</dbReference>
<keyword evidence="7" id="KW-0547">Nucleotide-binding</keyword>
<dbReference type="PANTHER" id="PTHR33540">
    <property type="entry name" value="TRNA THREONYLCARBAMOYLADENOSINE BIOSYNTHESIS PROTEIN TSAE"/>
    <property type="match status" value="1"/>
</dbReference>
<proteinExistence type="inferred from homology"/>
<dbReference type="GO" id="GO:0002949">
    <property type="term" value="P:tRNA threonylcarbamoyladenosine modification"/>
    <property type="evidence" value="ECO:0007669"/>
    <property type="project" value="InterPro"/>
</dbReference>
<keyword evidence="9" id="KW-0460">Magnesium</keyword>
<evidence type="ECO:0000256" key="8">
    <source>
        <dbReference type="ARBA" id="ARBA00022840"/>
    </source>
</evidence>
<name>A0A7V0LUL8_UNCW3</name>